<dbReference type="InterPro" id="IPR038063">
    <property type="entry name" value="Transpep_catalytic_dom"/>
</dbReference>
<evidence type="ECO:0000256" key="8">
    <source>
        <dbReference type="SAM" id="SignalP"/>
    </source>
</evidence>
<organism evidence="10 11">
    <name type="scientific">Fibrella aestuarina BUZ 2</name>
    <dbReference type="NCBI Taxonomy" id="1166018"/>
    <lineage>
        <taxon>Bacteria</taxon>
        <taxon>Pseudomonadati</taxon>
        <taxon>Bacteroidota</taxon>
        <taxon>Cytophagia</taxon>
        <taxon>Cytophagales</taxon>
        <taxon>Spirosomataceae</taxon>
        <taxon>Fibrella</taxon>
    </lineage>
</organism>
<evidence type="ECO:0000313" key="11">
    <source>
        <dbReference type="Proteomes" id="UP000011058"/>
    </source>
</evidence>
<dbReference type="OrthoDB" id="9778545at2"/>
<comment type="similarity">
    <text evidence="2">Belongs to the YkuD family.</text>
</comment>
<keyword evidence="5 7" id="KW-0573">Peptidoglycan synthesis</keyword>
<dbReference type="eggNOG" id="COG2989">
    <property type="taxonomic scope" value="Bacteria"/>
</dbReference>
<dbReference type="CDD" id="cd16913">
    <property type="entry name" value="YkuD_like"/>
    <property type="match status" value="1"/>
</dbReference>
<evidence type="ECO:0000256" key="7">
    <source>
        <dbReference type="PROSITE-ProRule" id="PRU01373"/>
    </source>
</evidence>
<name>I0KCC9_9BACT</name>
<feature type="signal peptide" evidence="8">
    <location>
        <begin position="1"/>
        <end position="19"/>
    </location>
</feature>
<evidence type="ECO:0000256" key="4">
    <source>
        <dbReference type="ARBA" id="ARBA00022960"/>
    </source>
</evidence>
<comment type="pathway">
    <text evidence="1 7">Cell wall biogenesis; peptidoglycan biosynthesis.</text>
</comment>
<evidence type="ECO:0000313" key="10">
    <source>
        <dbReference type="EMBL" id="CCH01782.1"/>
    </source>
</evidence>
<dbReference type="RefSeq" id="WP_015332881.1">
    <property type="nucleotide sequence ID" value="NC_020054.1"/>
</dbReference>
<keyword evidence="3" id="KW-0808">Transferase</keyword>
<dbReference type="PROSITE" id="PS52029">
    <property type="entry name" value="LD_TPASE"/>
    <property type="match status" value="1"/>
</dbReference>
<dbReference type="Gene3D" id="2.40.440.10">
    <property type="entry name" value="L,D-transpeptidase catalytic domain-like"/>
    <property type="match status" value="1"/>
</dbReference>
<keyword evidence="11" id="KW-1185">Reference proteome</keyword>
<dbReference type="InterPro" id="IPR005490">
    <property type="entry name" value="LD_TPept_cat_dom"/>
</dbReference>
<dbReference type="SUPFAM" id="SSF141523">
    <property type="entry name" value="L,D-transpeptidase catalytic domain-like"/>
    <property type="match status" value="1"/>
</dbReference>
<reference evidence="10 11" key="1">
    <citation type="journal article" date="2012" name="J. Bacteriol.">
        <title>Genome Sequence of Fibrella aestuarina BUZ 2T, a Filamentous Marine Bacterium.</title>
        <authorList>
            <person name="Filippini M."/>
            <person name="Qi W."/>
            <person name="Blom J."/>
            <person name="Goesmann A."/>
            <person name="Smits T.H."/>
            <person name="Bagheri H.C."/>
        </authorList>
    </citation>
    <scope>NUCLEOTIDE SEQUENCE [LARGE SCALE GENOMIC DNA]</scope>
    <source>
        <strain evidence="11">BUZ 2T</strain>
    </source>
</reference>
<evidence type="ECO:0000256" key="2">
    <source>
        <dbReference type="ARBA" id="ARBA00005992"/>
    </source>
</evidence>
<gene>
    <name evidence="10" type="ORF">FAES_3775</name>
</gene>
<dbReference type="GO" id="GO:0009252">
    <property type="term" value="P:peptidoglycan biosynthetic process"/>
    <property type="evidence" value="ECO:0007669"/>
    <property type="project" value="UniProtKB-UniPathway"/>
</dbReference>
<proteinExistence type="inferred from homology"/>
<dbReference type="AlphaFoldDB" id="I0KCC9"/>
<keyword evidence="6 7" id="KW-0961">Cell wall biogenesis/degradation</keyword>
<dbReference type="STRING" id="1166018.FAES_3775"/>
<dbReference type="Pfam" id="PF03734">
    <property type="entry name" value="YkuD"/>
    <property type="match status" value="1"/>
</dbReference>
<dbReference type="GO" id="GO:0016740">
    <property type="term" value="F:transferase activity"/>
    <property type="evidence" value="ECO:0007669"/>
    <property type="project" value="UniProtKB-KW"/>
</dbReference>
<evidence type="ECO:0000256" key="6">
    <source>
        <dbReference type="ARBA" id="ARBA00023316"/>
    </source>
</evidence>
<dbReference type="KEGG" id="fae:FAES_3775"/>
<dbReference type="HOGENOM" id="CLU_020360_3_4_10"/>
<feature type="active site" description="Proton donor/acceptor" evidence="7">
    <location>
        <position position="280"/>
    </location>
</feature>
<dbReference type="GO" id="GO:0004180">
    <property type="term" value="F:carboxypeptidase activity"/>
    <property type="evidence" value="ECO:0007669"/>
    <property type="project" value="UniProtKB-ARBA"/>
</dbReference>
<feature type="active site" description="Nucleophile" evidence="7">
    <location>
        <position position="299"/>
    </location>
</feature>
<accession>I0KCC9</accession>
<dbReference type="InterPro" id="IPR052905">
    <property type="entry name" value="LD-transpeptidase_YkuD-like"/>
</dbReference>
<dbReference type="UniPathway" id="UPA00219"/>
<feature type="chain" id="PRO_5003631301" evidence="8">
    <location>
        <begin position="20"/>
        <end position="372"/>
    </location>
</feature>
<dbReference type="EMBL" id="HE796683">
    <property type="protein sequence ID" value="CCH01782.1"/>
    <property type="molecule type" value="Genomic_DNA"/>
</dbReference>
<sequence length="372" mass="42322">MRRSLAVFLLLLTVFPAVAQTPGDWVRLRQYAHSIGVDSLCAQPDAACLTRYFTQLVYGRTPRRMGYQGVAEQLDTVRLHRLTRLFLAGGDWCPLLDSLEPHDRRYRQLTAYCLRCLIDDYLGDSLTIGQVHETLNTYRWLNRFPVAQRVVVNIPSATLRLIDGRGDTQFSSRVVVGKPSTPTPVFAAYIPSLVMYPYWTIPRSILAEYLPKIRKNPTAALNQFGLQVLDNKGQLLDPSRVDWTVSASAFPYRLRQSTGCDNALGLLKFSINSPYDVYLHDTNVRRAFSLENRFLSHGCIRVERPADLANRLLGRAQFSADYLTRCPINASPKTIVLPRPIPVITTYNVLDLDDDGAIRVYPDRYGWWRLVL</sequence>
<evidence type="ECO:0000256" key="5">
    <source>
        <dbReference type="ARBA" id="ARBA00022984"/>
    </source>
</evidence>
<dbReference type="PATRIC" id="fig|1166018.3.peg.5561"/>
<keyword evidence="8" id="KW-0732">Signal</keyword>
<dbReference type="Proteomes" id="UP000011058">
    <property type="component" value="Chromosome"/>
</dbReference>
<evidence type="ECO:0000256" key="1">
    <source>
        <dbReference type="ARBA" id="ARBA00004752"/>
    </source>
</evidence>
<dbReference type="GO" id="GO:0071555">
    <property type="term" value="P:cell wall organization"/>
    <property type="evidence" value="ECO:0007669"/>
    <property type="project" value="UniProtKB-UniRule"/>
</dbReference>
<evidence type="ECO:0000259" key="9">
    <source>
        <dbReference type="PROSITE" id="PS52029"/>
    </source>
</evidence>
<feature type="domain" description="L,D-TPase catalytic" evidence="9">
    <location>
        <begin position="148"/>
        <end position="337"/>
    </location>
</feature>
<keyword evidence="4 7" id="KW-0133">Cell shape</keyword>
<evidence type="ECO:0000256" key="3">
    <source>
        <dbReference type="ARBA" id="ARBA00022679"/>
    </source>
</evidence>
<dbReference type="GO" id="GO:0008360">
    <property type="term" value="P:regulation of cell shape"/>
    <property type="evidence" value="ECO:0007669"/>
    <property type="project" value="UniProtKB-UniRule"/>
</dbReference>
<protein>
    <submittedName>
        <fullName evidence="10">ErfK/YbiS/YcfS/YnhG family protein</fullName>
    </submittedName>
</protein>
<dbReference type="PANTHER" id="PTHR41533:SF2">
    <property type="entry name" value="BLR7131 PROTEIN"/>
    <property type="match status" value="1"/>
</dbReference>
<dbReference type="PANTHER" id="PTHR41533">
    <property type="entry name" value="L,D-TRANSPEPTIDASE HI_1667-RELATED"/>
    <property type="match status" value="1"/>
</dbReference>